<comment type="similarity">
    <text evidence="3 14">Belongs to the acyl-CoA dehydrogenase family.</text>
</comment>
<dbReference type="AlphaFoldDB" id="A0A5C1DDG6"/>
<feature type="binding site" evidence="13">
    <location>
        <position position="283"/>
    </location>
    <ligand>
        <name>FAD</name>
        <dbReference type="ChEBI" id="CHEBI:57692"/>
    </ligand>
</feature>
<dbReference type="SUPFAM" id="SSF47203">
    <property type="entry name" value="Acyl-CoA dehydrogenase C-terminal domain-like"/>
    <property type="match status" value="1"/>
</dbReference>
<evidence type="ECO:0000313" key="19">
    <source>
        <dbReference type="Proteomes" id="UP000322079"/>
    </source>
</evidence>
<dbReference type="InterPro" id="IPR006089">
    <property type="entry name" value="Acyl-CoA_DH_CS"/>
</dbReference>
<evidence type="ECO:0000256" key="11">
    <source>
        <dbReference type="PIRSR" id="PIRSR634183-1"/>
    </source>
</evidence>
<evidence type="ECO:0000256" key="14">
    <source>
        <dbReference type="RuleBase" id="RU362125"/>
    </source>
</evidence>
<dbReference type="KEGG" id="chrm:FYK34_03935"/>
<comment type="cofactor">
    <cofactor evidence="1 13 14">
        <name>FAD</name>
        <dbReference type="ChEBI" id="CHEBI:57692"/>
    </cofactor>
</comment>
<evidence type="ECO:0000256" key="7">
    <source>
        <dbReference type="ARBA" id="ARBA00022827"/>
    </source>
</evidence>
<dbReference type="SUPFAM" id="SSF56645">
    <property type="entry name" value="Acyl-CoA dehydrogenase NM domain-like"/>
    <property type="match status" value="1"/>
</dbReference>
<proteinExistence type="inferred from homology"/>
<dbReference type="CDD" id="cd01156">
    <property type="entry name" value="IVD"/>
    <property type="match status" value="1"/>
</dbReference>
<evidence type="ECO:0000256" key="3">
    <source>
        <dbReference type="ARBA" id="ARBA00009347"/>
    </source>
</evidence>
<dbReference type="FunFam" id="1.20.140.10:FF:000003">
    <property type="entry name" value="isovaleryl-CoA dehydrogenase, mitochondrial"/>
    <property type="match status" value="1"/>
</dbReference>
<gene>
    <name evidence="18" type="ORF">FYK34_03935</name>
</gene>
<dbReference type="EMBL" id="CP043473">
    <property type="protein sequence ID" value="QEL54776.1"/>
    <property type="molecule type" value="Genomic_DNA"/>
</dbReference>
<keyword evidence="9 14" id="KW-0560">Oxidoreductase</keyword>
<dbReference type="Pfam" id="PF00441">
    <property type="entry name" value="Acyl-CoA_dh_1"/>
    <property type="match status" value="1"/>
</dbReference>
<evidence type="ECO:0000259" key="16">
    <source>
        <dbReference type="Pfam" id="PF02770"/>
    </source>
</evidence>
<feature type="binding site" evidence="12">
    <location>
        <position position="136"/>
    </location>
    <ligand>
        <name>substrate</name>
    </ligand>
</feature>
<accession>A0A5C1DDG6</accession>
<protein>
    <recommendedName>
        <fullName evidence="5">Isovaleryl-CoA dehydrogenase, mitochondrial</fullName>
        <ecNumber evidence="4">1.3.8.4</ecNumber>
    </recommendedName>
</protein>
<dbReference type="InterPro" id="IPR046373">
    <property type="entry name" value="Acyl-CoA_Oxase/DH_mid-dom_sf"/>
</dbReference>
<feature type="domain" description="Acyl-CoA oxidase/dehydrogenase middle" evidence="16">
    <location>
        <begin position="126"/>
        <end position="221"/>
    </location>
</feature>
<evidence type="ECO:0000256" key="10">
    <source>
        <dbReference type="ARBA" id="ARBA00052875"/>
    </source>
</evidence>
<keyword evidence="8" id="KW-0809">Transit peptide</keyword>
<dbReference type="Pfam" id="PF02771">
    <property type="entry name" value="Acyl-CoA_dh_N"/>
    <property type="match status" value="1"/>
</dbReference>
<dbReference type="FunFam" id="2.40.110.10:FF:000004">
    <property type="entry name" value="Isovaleryl-CoA dehydrogenase, mitochondrial"/>
    <property type="match status" value="1"/>
</dbReference>
<feature type="binding site" evidence="13">
    <location>
        <begin position="127"/>
        <end position="136"/>
    </location>
    <ligand>
        <name>FAD</name>
        <dbReference type="ChEBI" id="CHEBI:57692"/>
    </ligand>
</feature>
<dbReference type="GO" id="GO:0006552">
    <property type="term" value="P:L-leucine catabolic process"/>
    <property type="evidence" value="ECO:0007669"/>
    <property type="project" value="TreeGrafter"/>
</dbReference>
<keyword evidence="7 13" id="KW-0274">FAD</keyword>
<feature type="domain" description="Acyl-CoA dehydrogenase/oxidase C-terminal" evidence="15">
    <location>
        <begin position="233"/>
        <end position="384"/>
    </location>
</feature>
<evidence type="ECO:0000256" key="12">
    <source>
        <dbReference type="PIRSR" id="PIRSR634183-2"/>
    </source>
</evidence>
<feature type="binding site" evidence="13">
    <location>
        <begin position="372"/>
        <end position="374"/>
    </location>
    <ligand>
        <name>FAD</name>
        <dbReference type="ChEBI" id="CHEBI:57692"/>
    </ligand>
</feature>
<dbReference type="Proteomes" id="UP000322079">
    <property type="component" value="Chromosome"/>
</dbReference>
<feature type="domain" description="Acyl-CoA dehydrogenase/oxidase N-terminal" evidence="17">
    <location>
        <begin position="11"/>
        <end position="122"/>
    </location>
</feature>
<evidence type="ECO:0000256" key="8">
    <source>
        <dbReference type="ARBA" id="ARBA00022946"/>
    </source>
</evidence>
<dbReference type="InterPro" id="IPR013786">
    <property type="entry name" value="AcylCoA_DH/ox_N"/>
</dbReference>
<evidence type="ECO:0000256" key="6">
    <source>
        <dbReference type="ARBA" id="ARBA00022630"/>
    </source>
</evidence>
<evidence type="ECO:0000259" key="15">
    <source>
        <dbReference type="Pfam" id="PF00441"/>
    </source>
</evidence>
<dbReference type="GO" id="GO:0050660">
    <property type="term" value="F:flavin adenine dinucleotide binding"/>
    <property type="evidence" value="ECO:0007669"/>
    <property type="project" value="InterPro"/>
</dbReference>
<sequence>MYSSLRFAFGETYDLLRESVRDFAEREIAPRAAAIDQENLFPADLWRKFGELGLLGITVSEQYGGVDMGYLAHMIAMEEISRASASVGLSYGAHSNLCVNQIYKNGNDAQRAKYLPKLISGEHVGALAMSEPNAGSDVVSMKLKADKTDGGYLLNGSKMWITNGGDADTLVVYAKTDVNAGPKGITAFIVEKNFAGFSHGSKLDKLGMRGSNTYPIFFDNCFVPEENVLGGEGNGVKVLMSGLDYERSVLAAGPLGIMQASLDIVVPYLNDRSQFGQPIGDFQLMQGKLADMYVKLSASRAYVYAVGQALDRGETGRQTRKDAAGAILYAAENATQLALDAIQCLGGNGYINEYATGRLLRDAKLYEIGAGTSEIRRWLIGRELMAETR</sequence>
<feature type="binding site" evidence="13">
    <location>
        <position position="272"/>
    </location>
    <ligand>
        <name>FAD</name>
        <dbReference type="ChEBI" id="CHEBI:57692"/>
    </ligand>
</feature>
<keyword evidence="6 14" id="KW-0285">Flavoprotein</keyword>
<dbReference type="InterPro" id="IPR036250">
    <property type="entry name" value="AcylCo_DH-like_C"/>
</dbReference>
<dbReference type="Gene3D" id="1.10.540.10">
    <property type="entry name" value="Acyl-CoA dehydrogenase/oxidase, N-terminal domain"/>
    <property type="match status" value="1"/>
</dbReference>
<dbReference type="EC" id="1.3.8.4" evidence="4"/>
<organism evidence="18 19">
    <name type="scientific">Chromobacterium paludis</name>
    <dbReference type="NCBI Taxonomy" id="2605945"/>
    <lineage>
        <taxon>Bacteria</taxon>
        <taxon>Pseudomonadati</taxon>
        <taxon>Pseudomonadota</taxon>
        <taxon>Betaproteobacteria</taxon>
        <taxon>Neisseriales</taxon>
        <taxon>Chromobacteriaceae</taxon>
        <taxon>Chromobacterium</taxon>
    </lineage>
</organism>
<feature type="binding site" evidence="13">
    <location>
        <begin position="160"/>
        <end position="162"/>
    </location>
    <ligand>
        <name>FAD</name>
        <dbReference type="ChEBI" id="CHEBI:57692"/>
    </ligand>
</feature>
<dbReference type="PANTHER" id="PTHR43884:SF12">
    <property type="entry name" value="ISOVALERYL-COA DEHYDROGENASE, MITOCHONDRIAL-RELATED"/>
    <property type="match status" value="1"/>
</dbReference>
<feature type="binding site" evidence="12">
    <location>
        <begin position="370"/>
        <end position="371"/>
    </location>
    <ligand>
        <name>substrate</name>
    </ligand>
</feature>
<dbReference type="InterPro" id="IPR006091">
    <property type="entry name" value="Acyl-CoA_Oxase/DH_mid-dom"/>
</dbReference>
<dbReference type="PIRSF" id="PIRSF016578">
    <property type="entry name" value="HsaA"/>
    <property type="match status" value="1"/>
</dbReference>
<evidence type="ECO:0000313" key="18">
    <source>
        <dbReference type="EMBL" id="QEL54776.1"/>
    </source>
</evidence>
<evidence type="ECO:0000256" key="4">
    <source>
        <dbReference type="ARBA" id="ARBA00012044"/>
    </source>
</evidence>
<dbReference type="InterPro" id="IPR009075">
    <property type="entry name" value="AcylCo_DH/oxidase_C"/>
</dbReference>
<feature type="active site" description="Proton acceptor" evidence="11">
    <location>
        <position position="246"/>
    </location>
</feature>
<dbReference type="Pfam" id="PF02770">
    <property type="entry name" value="Acyl-CoA_dh_M"/>
    <property type="match status" value="1"/>
</dbReference>
<dbReference type="InterPro" id="IPR034183">
    <property type="entry name" value="IVD"/>
</dbReference>
<name>A0A5C1DDG6_9NEIS</name>
<evidence type="ECO:0000256" key="9">
    <source>
        <dbReference type="ARBA" id="ARBA00023002"/>
    </source>
</evidence>
<dbReference type="InterPro" id="IPR009100">
    <property type="entry name" value="AcylCoA_DH/oxidase_NM_dom_sf"/>
</dbReference>
<dbReference type="PANTHER" id="PTHR43884">
    <property type="entry name" value="ACYL-COA DEHYDROGENASE"/>
    <property type="match status" value="1"/>
</dbReference>
<dbReference type="GO" id="GO:0008470">
    <property type="term" value="F:3-methylbutanoyl-CoA dehydrogenase activity"/>
    <property type="evidence" value="ECO:0007669"/>
    <property type="project" value="UniProtKB-EC"/>
</dbReference>
<dbReference type="InterPro" id="IPR037069">
    <property type="entry name" value="AcylCoA_DH/ox_N_sf"/>
</dbReference>
<dbReference type="Gene3D" id="1.20.140.10">
    <property type="entry name" value="Butyryl-CoA Dehydrogenase, subunit A, domain 3"/>
    <property type="match status" value="1"/>
</dbReference>
<dbReference type="Gene3D" id="2.40.110.10">
    <property type="entry name" value="Butyryl-CoA Dehydrogenase, subunit A, domain 2"/>
    <property type="match status" value="1"/>
</dbReference>
<evidence type="ECO:0000256" key="1">
    <source>
        <dbReference type="ARBA" id="ARBA00001974"/>
    </source>
</evidence>
<dbReference type="RefSeq" id="WP_149295155.1">
    <property type="nucleotide sequence ID" value="NZ_CP043473.1"/>
</dbReference>
<dbReference type="PROSITE" id="PS00073">
    <property type="entry name" value="ACYL_COA_DH_2"/>
    <property type="match status" value="1"/>
</dbReference>
<feature type="binding site" evidence="13">
    <location>
        <begin position="343"/>
        <end position="347"/>
    </location>
    <ligand>
        <name>FAD</name>
        <dbReference type="ChEBI" id="CHEBI:57692"/>
    </ligand>
</feature>
<evidence type="ECO:0000259" key="17">
    <source>
        <dbReference type="Pfam" id="PF02771"/>
    </source>
</evidence>
<dbReference type="FunFam" id="1.10.540.10:FF:000022">
    <property type="entry name" value="Isovaleryl-CoA dehydrogenase isoform 2"/>
    <property type="match status" value="1"/>
</dbReference>
<keyword evidence="19" id="KW-1185">Reference proteome</keyword>
<comment type="catalytic activity">
    <reaction evidence="10">
        <text>3-methylbutanoyl-CoA + oxidized [electron-transfer flavoprotein] + H(+) = 3-methylbut-2-enoyl-CoA + reduced [electron-transfer flavoprotein]</text>
        <dbReference type="Rhea" id="RHEA:12276"/>
        <dbReference type="Rhea" id="RHEA-COMP:10685"/>
        <dbReference type="Rhea" id="RHEA-COMP:10686"/>
        <dbReference type="ChEBI" id="CHEBI:15378"/>
        <dbReference type="ChEBI" id="CHEBI:57344"/>
        <dbReference type="ChEBI" id="CHEBI:57345"/>
        <dbReference type="ChEBI" id="CHEBI:57692"/>
        <dbReference type="ChEBI" id="CHEBI:58307"/>
        <dbReference type="EC" id="1.3.8.4"/>
    </reaction>
</comment>
<comment type="pathway">
    <text evidence="2">Amino-acid degradation; L-leucine degradation; (S)-3-hydroxy-3-methylglutaryl-CoA from 3-isovaleryl-CoA: step 1/3.</text>
</comment>
<dbReference type="PROSITE" id="PS00072">
    <property type="entry name" value="ACYL_COA_DH_1"/>
    <property type="match status" value="1"/>
</dbReference>
<reference evidence="18 19" key="1">
    <citation type="submission" date="2019-08" db="EMBL/GenBank/DDBJ databases">
        <title>Chromobacterium paludis, a novel bacterium isolated from a Maryland marsh pond.</title>
        <authorList>
            <person name="Blackburn M.B."/>
            <person name="Gundersen-Rindal D.E."/>
        </authorList>
    </citation>
    <scope>NUCLEOTIDE SEQUENCE [LARGE SCALE GENOMIC DNA]</scope>
    <source>
        <strain evidence="19">IIBBL 257-1</strain>
    </source>
</reference>
<evidence type="ECO:0000256" key="13">
    <source>
        <dbReference type="PIRSR" id="PIRSR634183-3"/>
    </source>
</evidence>
<evidence type="ECO:0000256" key="2">
    <source>
        <dbReference type="ARBA" id="ARBA00004898"/>
    </source>
</evidence>
<feature type="binding site" evidence="12">
    <location>
        <begin position="244"/>
        <end position="247"/>
    </location>
    <ligand>
        <name>substrate</name>
    </ligand>
</feature>
<evidence type="ECO:0000256" key="5">
    <source>
        <dbReference type="ARBA" id="ARBA00018258"/>
    </source>
</evidence>